<evidence type="ECO:0000313" key="2">
    <source>
        <dbReference type="EMBL" id="TNN63311.1"/>
    </source>
</evidence>
<dbReference type="Proteomes" id="UP000314294">
    <property type="component" value="Unassembled WGS sequence"/>
</dbReference>
<comment type="caution">
    <text evidence="2">The sequence shown here is derived from an EMBL/GenBank/DDBJ whole genome shotgun (WGS) entry which is preliminary data.</text>
</comment>
<evidence type="ECO:0000256" key="1">
    <source>
        <dbReference type="SAM" id="MobiDB-lite"/>
    </source>
</evidence>
<dbReference type="AlphaFoldDB" id="A0A4Z2HCG0"/>
<organism evidence="2 3">
    <name type="scientific">Liparis tanakae</name>
    <name type="common">Tanaka's snailfish</name>
    <dbReference type="NCBI Taxonomy" id="230148"/>
    <lineage>
        <taxon>Eukaryota</taxon>
        <taxon>Metazoa</taxon>
        <taxon>Chordata</taxon>
        <taxon>Craniata</taxon>
        <taxon>Vertebrata</taxon>
        <taxon>Euteleostomi</taxon>
        <taxon>Actinopterygii</taxon>
        <taxon>Neopterygii</taxon>
        <taxon>Teleostei</taxon>
        <taxon>Neoteleostei</taxon>
        <taxon>Acanthomorphata</taxon>
        <taxon>Eupercaria</taxon>
        <taxon>Perciformes</taxon>
        <taxon>Cottioidei</taxon>
        <taxon>Cottales</taxon>
        <taxon>Liparidae</taxon>
        <taxon>Liparis</taxon>
    </lineage>
</organism>
<reference evidence="2 3" key="1">
    <citation type="submission" date="2019-03" db="EMBL/GenBank/DDBJ databases">
        <title>First draft genome of Liparis tanakae, snailfish: a comprehensive survey of snailfish specific genes.</title>
        <authorList>
            <person name="Kim W."/>
            <person name="Song I."/>
            <person name="Jeong J.-H."/>
            <person name="Kim D."/>
            <person name="Kim S."/>
            <person name="Ryu S."/>
            <person name="Song J.Y."/>
            <person name="Lee S.K."/>
        </authorList>
    </citation>
    <scope>NUCLEOTIDE SEQUENCE [LARGE SCALE GENOMIC DNA]</scope>
    <source>
        <tissue evidence="2">Muscle</tissue>
    </source>
</reference>
<proteinExistence type="predicted"/>
<sequence>MGDVDVSALLVIVATVVGASSDGRPLLGIGSHEEDVWEGVDLRLLQVGQLRPVQSESLIGMSPESAGERGRSGAVLSENQTEQKGAPQRPPGALHRSRANLRGLSNTMNFFSKPWMTSLVVVTELMWSCFTQSHGSPSIPGPLTGHEYSPPSAWTTLPLIPPPLQRGLRRVALFCTLAACLALLKNEVFAVKKVKSSLSSSRLQ</sequence>
<name>A0A4Z2HCG0_9TELE</name>
<evidence type="ECO:0000313" key="3">
    <source>
        <dbReference type="Proteomes" id="UP000314294"/>
    </source>
</evidence>
<gene>
    <name evidence="2" type="ORF">EYF80_026487</name>
</gene>
<protein>
    <submittedName>
        <fullName evidence="2">Uncharacterized protein</fullName>
    </submittedName>
</protein>
<keyword evidence="3" id="KW-1185">Reference proteome</keyword>
<feature type="region of interest" description="Disordered" evidence="1">
    <location>
        <begin position="56"/>
        <end position="94"/>
    </location>
</feature>
<accession>A0A4Z2HCG0</accession>
<dbReference type="EMBL" id="SRLO01000276">
    <property type="protein sequence ID" value="TNN63311.1"/>
    <property type="molecule type" value="Genomic_DNA"/>
</dbReference>